<evidence type="ECO:0000256" key="1">
    <source>
        <dbReference type="ARBA" id="ARBA00009763"/>
    </source>
</evidence>
<dbReference type="PANTHER" id="PTHR23048:SF0">
    <property type="entry name" value="CALMODULIN LIKE 3"/>
    <property type="match status" value="1"/>
</dbReference>
<dbReference type="AlphaFoldDB" id="A0A8C8RKW7"/>
<dbReference type="Pfam" id="PF13499">
    <property type="entry name" value="EF-hand_7"/>
    <property type="match status" value="1"/>
</dbReference>
<keyword evidence="7" id="KW-1185">Reference proteome</keyword>
<dbReference type="InterPro" id="IPR050230">
    <property type="entry name" value="CALM/Myosin/TropC-like"/>
</dbReference>
<dbReference type="CDD" id="cd00051">
    <property type="entry name" value="EFh"/>
    <property type="match status" value="2"/>
</dbReference>
<accession>A0A8C8RKW7</accession>
<dbReference type="InterPro" id="IPR018247">
    <property type="entry name" value="EF_Hand_1_Ca_BS"/>
</dbReference>
<dbReference type="PROSITE" id="PS50222">
    <property type="entry name" value="EF_HAND_2"/>
    <property type="match status" value="1"/>
</dbReference>
<evidence type="ECO:0000256" key="4">
    <source>
        <dbReference type="ARBA" id="ARBA00022837"/>
    </source>
</evidence>
<dbReference type="Ensembl" id="ENSPCET00000006804.1">
    <property type="protein sequence ID" value="ENSPCEP00000006565.1"/>
    <property type="gene ID" value="ENSPCEG00000005302.1"/>
</dbReference>
<dbReference type="Gene3D" id="1.10.238.10">
    <property type="entry name" value="EF-hand"/>
    <property type="match status" value="2"/>
</dbReference>
<reference evidence="6" key="2">
    <citation type="submission" date="2025-09" db="UniProtKB">
        <authorList>
            <consortium name="Ensembl"/>
        </authorList>
    </citation>
    <scope>IDENTIFICATION</scope>
</reference>
<evidence type="ECO:0000256" key="2">
    <source>
        <dbReference type="ARBA" id="ARBA00022723"/>
    </source>
</evidence>
<organism evidence="6 7">
    <name type="scientific">Pelusios castaneus</name>
    <name type="common">West African mud turtle</name>
    <dbReference type="NCBI Taxonomy" id="367368"/>
    <lineage>
        <taxon>Eukaryota</taxon>
        <taxon>Metazoa</taxon>
        <taxon>Chordata</taxon>
        <taxon>Craniata</taxon>
        <taxon>Vertebrata</taxon>
        <taxon>Euteleostomi</taxon>
        <taxon>Archelosauria</taxon>
        <taxon>Testudinata</taxon>
        <taxon>Testudines</taxon>
        <taxon>Pleurodira</taxon>
        <taxon>Pelomedusidae</taxon>
        <taxon>Pelusios</taxon>
    </lineage>
</organism>
<dbReference type="SMART" id="SM00054">
    <property type="entry name" value="EFh"/>
    <property type="match status" value="2"/>
</dbReference>
<feature type="domain" description="EF-hand" evidence="5">
    <location>
        <begin position="99"/>
        <end position="131"/>
    </location>
</feature>
<dbReference type="InterPro" id="IPR011992">
    <property type="entry name" value="EF-hand-dom_pair"/>
</dbReference>
<dbReference type="SUPFAM" id="SSF47473">
    <property type="entry name" value="EF-hand"/>
    <property type="match status" value="1"/>
</dbReference>
<keyword evidence="2" id="KW-0479">Metal-binding</keyword>
<reference evidence="6" key="1">
    <citation type="submission" date="2025-08" db="UniProtKB">
        <authorList>
            <consortium name="Ensembl"/>
        </authorList>
    </citation>
    <scope>IDENTIFICATION</scope>
</reference>
<dbReference type="GO" id="GO:0005509">
    <property type="term" value="F:calcium ion binding"/>
    <property type="evidence" value="ECO:0007669"/>
    <property type="project" value="InterPro"/>
</dbReference>
<evidence type="ECO:0000313" key="6">
    <source>
        <dbReference type="Ensembl" id="ENSPCEP00000006565.1"/>
    </source>
</evidence>
<protein>
    <recommendedName>
        <fullName evidence="5">EF-hand domain-containing protein</fullName>
    </recommendedName>
</protein>
<evidence type="ECO:0000259" key="5">
    <source>
        <dbReference type="PROSITE" id="PS50222"/>
    </source>
</evidence>
<dbReference type="PANTHER" id="PTHR23048">
    <property type="entry name" value="MYOSIN LIGHT CHAIN 1, 3"/>
    <property type="match status" value="1"/>
</dbReference>
<dbReference type="Proteomes" id="UP000694393">
    <property type="component" value="Unplaced"/>
</dbReference>
<keyword evidence="4" id="KW-0106">Calcium</keyword>
<dbReference type="InterPro" id="IPR002048">
    <property type="entry name" value="EF_hand_dom"/>
</dbReference>
<proteinExistence type="inferred from homology"/>
<dbReference type="FunFam" id="1.10.238.10:FF:000003">
    <property type="entry name" value="Calmodulin A"/>
    <property type="match status" value="1"/>
</dbReference>
<sequence length="131" mass="14691">LFVEFTPKNSKKPFDKDGDDMTAQELLAVMWSLAQNPTEAELQNMVLEVDADGNGTTDVPKFLTMKKEIREAFCVFDKEVNDFITVAKVHCGMTDFGEGLANEVDEIIREADVDGEGQVNFEEFVQMMTAK</sequence>
<evidence type="ECO:0000256" key="3">
    <source>
        <dbReference type="ARBA" id="ARBA00022737"/>
    </source>
</evidence>
<keyword evidence="3" id="KW-0677">Repeat</keyword>
<evidence type="ECO:0000313" key="7">
    <source>
        <dbReference type="Proteomes" id="UP000694393"/>
    </source>
</evidence>
<comment type="similarity">
    <text evidence="1">Belongs to the calmodulin family.</text>
</comment>
<dbReference type="PROSITE" id="PS00018">
    <property type="entry name" value="EF_HAND_1"/>
    <property type="match status" value="1"/>
</dbReference>
<name>A0A8C8RKW7_9SAUR</name>
<dbReference type="GO" id="GO:0016460">
    <property type="term" value="C:myosin II complex"/>
    <property type="evidence" value="ECO:0007669"/>
    <property type="project" value="TreeGrafter"/>
</dbReference>